<dbReference type="EMBL" id="PXOF01000013">
    <property type="protein sequence ID" value="RGP75755.1"/>
    <property type="molecule type" value="Genomic_DNA"/>
</dbReference>
<proteinExistence type="predicted"/>
<reference evidence="1 2" key="1">
    <citation type="journal article" date="2018" name="PLoS Pathog.">
        <title>Evolution of structural diversity of trichothecenes, a family of toxins produced by plant pathogenic and entomopathogenic fungi.</title>
        <authorList>
            <person name="Proctor R.H."/>
            <person name="McCormick S.P."/>
            <person name="Kim H.S."/>
            <person name="Cardoza R.E."/>
            <person name="Stanley A.M."/>
            <person name="Lindo L."/>
            <person name="Kelly A."/>
            <person name="Brown D.W."/>
            <person name="Lee T."/>
            <person name="Vaughan M.M."/>
            <person name="Alexander N.J."/>
            <person name="Busman M."/>
            <person name="Gutierrez S."/>
        </authorList>
    </citation>
    <scope>NUCLEOTIDE SEQUENCE [LARGE SCALE GENOMIC DNA]</scope>
    <source>
        <strain evidence="1 2">NRRL 3299</strain>
    </source>
</reference>
<keyword evidence="2" id="KW-1185">Reference proteome</keyword>
<dbReference type="AlphaFoldDB" id="A0A395SV09"/>
<dbReference type="STRING" id="5514.A0A395SV09"/>
<evidence type="ECO:0000313" key="1">
    <source>
        <dbReference type="EMBL" id="RGP75755.1"/>
    </source>
</evidence>
<name>A0A395SV09_FUSSP</name>
<accession>A0A395SV09</accession>
<dbReference type="Proteomes" id="UP000266152">
    <property type="component" value="Unassembled WGS sequence"/>
</dbReference>
<protein>
    <submittedName>
        <fullName evidence="1">Uncharacterized protein</fullName>
    </submittedName>
</protein>
<gene>
    <name evidence="1" type="ORF">FSPOR_553</name>
</gene>
<organism evidence="1 2">
    <name type="scientific">Fusarium sporotrichioides</name>
    <dbReference type="NCBI Taxonomy" id="5514"/>
    <lineage>
        <taxon>Eukaryota</taxon>
        <taxon>Fungi</taxon>
        <taxon>Dikarya</taxon>
        <taxon>Ascomycota</taxon>
        <taxon>Pezizomycotina</taxon>
        <taxon>Sordariomycetes</taxon>
        <taxon>Hypocreomycetidae</taxon>
        <taxon>Hypocreales</taxon>
        <taxon>Nectriaceae</taxon>
        <taxon>Fusarium</taxon>
    </lineage>
</organism>
<comment type="caution">
    <text evidence="1">The sequence shown here is derived from an EMBL/GenBank/DDBJ whole genome shotgun (WGS) entry which is preliminary data.</text>
</comment>
<sequence length="345" mass="38056">METSQPTPLAWTVSMARGFLAGLIFIGSTRTSMDQGFDASFPVLHSAEQWTVLHHIRLELEEIRLRLVHAKHAVGLARPDKALDSFDNPTSFYEAAISGFHNTLVGLPPTTLGGVVALCAMSHMISCYSHSTGHYLPFDLFSDFDLWRNAISDHEHRRPFDDLVKATCIEPYLTALMDTLPVPQFSNDISDEALDSFEDLSDTMHDSLTSINSLFTSQDEHPSHNASGRTQLTTGTQAPDLQTLQGSPIVTNLTDFLEQCGELPLILAGRGVAANKWHPIGTPKPDESADERHAKRLCSQLLQDSSSIKSPIIQGIVFIVDRFVHLGYLQSTDEVGDYMLLIGKV</sequence>
<evidence type="ECO:0000313" key="2">
    <source>
        <dbReference type="Proteomes" id="UP000266152"/>
    </source>
</evidence>